<evidence type="ECO:0000313" key="1">
    <source>
        <dbReference type="EMBL" id="QUC66317.1"/>
    </source>
</evidence>
<sequence length="555" mass="63553">MRTEELLEHADYLLGVAAGKCDSWDDAQDLVQAALLEGLLAIRKGKQIDNARNWLVTVLNRRFYDMLRSKYRKPLVFCGVDYALARDTVEAPDLPEAGDLTEEENLRRLVARMTKQYREVLTRHYFRGQGVREIAEKLSLPENTVKSRLRLGRDILRKDLTMEKYQKQSFEPETLWMATTGIPGLEDEPYTLVKDDKIAMNLLILAYEKPVTLPELADAIGISTAYVEPIVERLVDGDLMKRTGDKVFTDFVIYTEEDRLSSLELQKALAAELFESIWQQVEEGLNTLRGTKYYQEQNASARLKLEGYFALRSVYMSVLRARDKVAGLLSIKEYPDRKNGGKWYAMGNRYPADYDYDHSPYALYNISGEASRMIEHLPGAKYVVLCDYDVDDEILGKAHRVYQEAVDSPESAEFVMKLLYAVYRDDESLLSGIPGKMLENVDIFLNLDFLERSPEGKLKLKVPVLNEEDRNAFFGLTNEYAEKLLASFRGDYNRMFHNPVEVPKHLQSDVPGFLRYLNTCCYFPTALLYEARTRGRFLKGCTGPVPAVLMVVAEE</sequence>
<accession>A0AC61MVL1</accession>
<reference evidence="1" key="1">
    <citation type="submission" date="2021-01" db="EMBL/GenBank/DDBJ databases">
        <title>Complete genome sequence of Clostridiales bacterium R-7.</title>
        <authorList>
            <person name="Mahoney-Kurpe S.C."/>
            <person name="Palevich N."/>
            <person name="Koike S."/>
            <person name="Moon C.D."/>
            <person name="Attwood G.T."/>
        </authorList>
    </citation>
    <scope>NUCLEOTIDE SEQUENCE</scope>
    <source>
        <strain evidence="1">R-7</strain>
    </source>
</reference>
<organism evidence="1 2">
    <name type="scientific">Aristaeella hokkaidonensis</name>
    <dbReference type="NCBI Taxonomy" id="3046382"/>
    <lineage>
        <taxon>Bacteria</taxon>
        <taxon>Bacillati</taxon>
        <taxon>Bacillota</taxon>
        <taxon>Clostridia</taxon>
        <taxon>Eubacteriales</taxon>
        <taxon>Aristaeellaceae</taxon>
        <taxon>Aristaeella</taxon>
    </lineage>
</organism>
<dbReference type="Proteomes" id="UP000682782">
    <property type="component" value="Chromosome"/>
</dbReference>
<name>A0AC61MVL1_9FIRM</name>
<protein>
    <submittedName>
        <fullName evidence="1">RNA polymerase sigma factor</fullName>
    </submittedName>
</protein>
<evidence type="ECO:0000313" key="2">
    <source>
        <dbReference type="Proteomes" id="UP000682782"/>
    </source>
</evidence>
<gene>
    <name evidence="1" type="ORF">JYE49_10640</name>
</gene>
<proteinExistence type="predicted"/>
<keyword evidence="2" id="KW-1185">Reference proteome</keyword>
<dbReference type="EMBL" id="CP068393">
    <property type="protein sequence ID" value="QUC66317.1"/>
    <property type="molecule type" value="Genomic_DNA"/>
</dbReference>